<dbReference type="PANTHER" id="PTHR42879">
    <property type="entry name" value="3-OXOACYL-(ACYL-CARRIER-PROTEIN) REDUCTASE"/>
    <property type="match status" value="1"/>
</dbReference>
<reference evidence="3 4" key="1">
    <citation type="submission" date="2019-05" db="EMBL/GenBank/DDBJ databases">
        <title>The metagenome of a microbial culture collection derived from dairy environment covers the genomic content of the human microbiome.</title>
        <authorList>
            <person name="Roder T."/>
            <person name="Wuthrich D."/>
            <person name="Sattari Z."/>
            <person name="Von Ah U."/>
            <person name="Bar C."/>
            <person name="Ronchi F."/>
            <person name="Macpherson A.J."/>
            <person name="Ganal-Vonarburg S.C."/>
            <person name="Bruggmann R."/>
            <person name="Vergeres G."/>
        </authorList>
    </citation>
    <scope>NUCLEOTIDE SEQUENCE [LARGE SCALE GENOMIC DNA]</scope>
    <source>
        <strain evidence="3 4">FAM 24227</strain>
    </source>
</reference>
<evidence type="ECO:0000313" key="4">
    <source>
        <dbReference type="Proteomes" id="UP000306420"/>
    </source>
</evidence>
<dbReference type="InterPro" id="IPR020904">
    <property type="entry name" value="Sc_DH/Rdtase_CS"/>
</dbReference>
<dbReference type="PANTHER" id="PTHR42879:SF2">
    <property type="entry name" value="3-OXOACYL-[ACYL-CARRIER-PROTEIN] REDUCTASE FABG"/>
    <property type="match status" value="1"/>
</dbReference>
<dbReference type="EMBL" id="VBSP01000001">
    <property type="protein sequence ID" value="TLQ49466.1"/>
    <property type="molecule type" value="Genomic_DNA"/>
</dbReference>
<dbReference type="FunFam" id="3.40.50.720:FF:000084">
    <property type="entry name" value="Short-chain dehydrogenase reductase"/>
    <property type="match status" value="1"/>
</dbReference>
<dbReference type="PRINTS" id="PR00080">
    <property type="entry name" value="SDRFAMILY"/>
</dbReference>
<dbReference type="PRINTS" id="PR00081">
    <property type="entry name" value="GDHRDH"/>
</dbReference>
<dbReference type="SUPFAM" id="SSF51735">
    <property type="entry name" value="NAD(P)-binding Rossmann-fold domains"/>
    <property type="match status" value="1"/>
</dbReference>
<name>A0A5R9EM49_9LACT</name>
<dbReference type="PROSITE" id="PS00061">
    <property type="entry name" value="ADH_SHORT"/>
    <property type="match status" value="1"/>
</dbReference>
<protein>
    <submittedName>
        <fullName evidence="3">SDR family oxidoreductase</fullName>
    </submittedName>
</protein>
<dbReference type="GO" id="GO:0016491">
    <property type="term" value="F:oxidoreductase activity"/>
    <property type="evidence" value="ECO:0007669"/>
    <property type="project" value="UniProtKB-KW"/>
</dbReference>
<dbReference type="AlphaFoldDB" id="A0A5R9EM49"/>
<dbReference type="InterPro" id="IPR002347">
    <property type="entry name" value="SDR_fam"/>
</dbReference>
<dbReference type="RefSeq" id="WP_138403388.1">
    <property type="nucleotide sequence ID" value="NZ_VBSP01000001.1"/>
</dbReference>
<dbReference type="Proteomes" id="UP000306420">
    <property type="component" value="Unassembled WGS sequence"/>
</dbReference>
<evidence type="ECO:0000313" key="3">
    <source>
        <dbReference type="EMBL" id="TLQ49466.1"/>
    </source>
</evidence>
<evidence type="ECO:0000256" key="1">
    <source>
        <dbReference type="ARBA" id="ARBA00006484"/>
    </source>
</evidence>
<dbReference type="InterPro" id="IPR050259">
    <property type="entry name" value="SDR"/>
</dbReference>
<accession>A0A5R9EM49</accession>
<dbReference type="InterPro" id="IPR036291">
    <property type="entry name" value="NAD(P)-bd_dom_sf"/>
</dbReference>
<dbReference type="GO" id="GO:0008206">
    <property type="term" value="P:bile acid metabolic process"/>
    <property type="evidence" value="ECO:0007669"/>
    <property type="project" value="UniProtKB-ARBA"/>
</dbReference>
<comment type="similarity">
    <text evidence="1">Belongs to the short-chain dehydrogenases/reductases (SDR) family.</text>
</comment>
<dbReference type="Gene3D" id="3.40.50.720">
    <property type="entry name" value="NAD(P)-binding Rossmann-like Domain"/>
    <property type="match status" value="1"/>
</dbReference>
<organism evidence="3 4">
    <name type="scientific">Ruoffia tabacinasalis</name>
    <dbReference type="NCBI Taxonomy" id="87458"/>
    <lineage>
        <taxon>Bacteria</taxon>
        <taxon>Bacillati</taxon>
        <taxon>Bacillota</taxon>
        <taxon>Bacilli</taxon>
        <taxon>Lactobacillales</taxon>
        <taxon>Aerococcaceae</taxon>
        <taxon>Ruoffia</taxon>
    </lineage>
</organism>
<comment type="caution">
    <text evidence="3">The sequence shown here is derived from an EMBL/GenBank/DDBJ whole genome shotgun (WGS) entry which is preliminary data.</text>
</comment>
<dbReference type="OrthoDB" id="9803333at2"/>
<dbReference type="Pfam" id="PF13561">
    <property type="entry name" value="adh_short_C2"/>
    <property type="match status" value="1"/>
</dbReference>
<gene>
    <name evidence="3" type="ORF">FEZ33_00315</name>
</gene>
<proteinExistence type="inferred from homology"/>
<keyword evidence="2" id="KW-0560">Oxidoreductase</keyword>
<sequence length="254" mass="27409">MLEGKVVIVSGSSRGIGATLAKGFASQGAYVVVNYNHSKESAEEVARACEKLGGQSIVIKADVTTEEGVNHLVEETLLTFGRIDVLVNNVFAPYIFDAENRKKAWEMEWQDYEIQLQGGLKAAHLLVQKVLPNMTNFGKGSIINITSNLVEHPVIPYQDYTTAKAAIIGYTRSMAKDLGSIGIRMNAVAPGLVYPTAATKSTKEEQKETIADATPLGRIATPEDIVGPVLFLASDWSGFMTGQTLYVDGGLVTR</sequence>
<evidence type="ECO:0000256" key="2">
    <source>
        <dbReference type="ARBA" id="ARBA00023002"/>
    </source>
</evidence>